<comment type="similarity">
    <text evidence="3">Belongs to the PMEI family.</text>
</comment>
<dbReference type="Pfam" id="PF04043">
    <property type="entry name" value="PMEI"/>
    <property type="match status" value="1"/>
</dbReference>
<evidence type="ECO:0000313" key="8">
    <source>
        <dbReference type="Proteomes" id="UP001372338"/>
    </source>
</evidence>
<gene>
    <name evidence="7" type="ORF">RIF29_40976</name>
</gene>
<dbReference type="NCBIfam" id="TIGR01614">
    <property type="entry name" value="PME_inhib"/>
    <property type="match status" value="1"/>
</dbReference>
<protein>
    <recommendedName>
        <fullName evidence="6">Pectinesterase inhibitor domain-containing protein</fullName>
    </recommendedName>
</protein>
<evidence type="ECO:0000256" key="4">
    <source>
        <dbReference type="SAM" id="MobiDB-lite"/>
    </source>
</evidence>
<feature type="signal peptide" evidence="5">
    <location>
        <begin position="1"/>
        <end position="23"/>
    </location>
</feature>
<dbReference type="PANTHER" id="PTHR36710">
    <property type="entry name" value="PECTINESTERASE INHIBITOR-LIKE"/>
    <property type="match status" value="1"/>
</dbReference>
<reference evidence="7 8" key="1">
    <citation type="submission" date="2024-01" db="EMBL/GenBank/DDBJ databases">
        <title>The genomes of 5 underutilized Papilionoideae crops provide insights into root nodulation and disease resistanc.</title>
        <authorList>
            <person name="Yuan L."/>
        </authorList>
    </citation>
    <scope>NUCLEOTIDE SEQUENCE [LARGE SCALE GENOMIC DNA]</scope>
    <source>
        <strain evidence="7">ZHUSHIDOU_FW_LH</strain>
        <tissue evidence="7">Leaf</tissue>
    </source>
</reference>
<feature type="compositionally biased region" description="Low complexity" evidence="4">
    <location>
        <begin position="197"/>
        <end position="214"/>
    </location>
</feature>
<dbReference type="EMBL" id="JAYWIO010000008">
    <property type="protein sequence ID" value="KAK7246117.1"/>
    <property type="molecule type" value="Genomic_DNA"/>
</dbReference>
<dbReference type="SUPFAM" id="SSF101148">
    <property type="entry name" value="Plant invertase/pectin methylesterase inhibitor"/>
    <property type="match status" value="1"/>
</dbReference>
<organism evidence="7 8">
    <name type="scientific">Crotalaria pallida</name>
    <name type="common">Smooth rattlebox</name>
    <name type="synonym">Crotalaria striata</name>
    <dbReference type="NCBI Taxonomy" id="3830"/>
    <lineage>
        <taxon>Eukaryota</taxon>
        <taxon>Viridiplantae</taxon>
        <taxon>Streptophyta</taxon>
        <taxon>Embryophyta</taxon>
        <taxon>Tracheophyta</taxon>
        <taxon>Spermatophyta</taxon>
        <taxon>Magnoliopsida</taxon>
        <taxon>eudicotyledons</taxon>
        <taxon>Gunneridae</taxon>
        <taxon>Pentapetalae</taxon>
        <taxon>rosids</taxon>
        <taxon>fabids</taxon>
        <taxon>Fabales</taxon>
        <taxon>Fabaceae</taxon>
        <taxon>Papilionoideae</taxon>
        <taxon>50 kb inversion clade</taxon>
        <taxon>genistoids sensu lato</taxon>
        <taxon>core genistoids</taxon>
        <taxon>Crotalarieae</taxon>
        <taxon>Crotalaria</taxon>
    </lineage>
</organism>
<dbReference type="SMART" id="SM00856">
    <property type="entry name" value="PMEI"/>
    <property type="match status" value="1"/>
</dbReference>
<dbReference type="GO" id="GO:0004857">
    <property type="term" value="F:enzyme inhibitor activity"/>
    <property type="evidence" value="ECO:0007669"/>
    <property type="project" value="InterPro"/>
</dbReference>
<dbReference type="PANTHER" id="PTHR36710:SF21">
    <property type="entry name" value="PECTINESTERASE INHIBITOR DOMAIN-CONTAINING PROTEIN"/>
    <property type="match status" value="1"/>
</dbReference>
<feature type="domain" description="Pectinesterase inhibitor" evidence="6">
    <location>
        <begin position="36"/>
        <end position="182"/>
    </location>
</feature>
<evidence type="ECO:0000256" key="2">
    <source>
        <dbReference type="ARBA" id="ARBA00023157"/>
    </source>
</evidence>
<name>A0AAN9E6G9_CROPI</name>
<dbReference type="Gene3D" id="1.20.140.40">
    <property type="entry name" value="Invertase/pectin methylesterase inhibitor family protein"/>
    <property type="match status" value="1"/>
</dbReference>
<keyword evidence="8" id="KW-1185">Reference proteome</keyword>
<dbReference type="CDD" id="cd15800">
    <property type="entry name" value="PMEI-like_2"/>
    <property type="match status" value="1"/>
</dbReference>
<dbReference type="InterPro" id="IPR035513">
    <property type="entry name" value="Invertase/methylesterase_inhib"/>
</dbReference>
<keyword evidence="2" id="KW-1015">Disulfide bond</keyword>
<evidence type="ECO:0000256" key="3">
    <source>
        <dbReference type="ARBA" id="ARBA00038471"/>
    </source>
</evidence>
<evidence type="ECO:0000256" key="1">
    <source>
        <dbReference type="ARBA" id="ARBA00022729"/>
    </source>
</evidence>
<feature type="region of interest" description="Disordered" evidence="4">
    <location>
        <begin position="191"/>
        <end position="214"/>
    </location>
</feature>
<comment type="caution">
    <text evidence="7">The sequence shown here is derived from an EMBL/GenBank/DDBJ whole genome shotgun (WGS) entry which is preliminary data.</text>
</comment>
<proteinExistence type="inferred from homology"/>
<accession>A0AAN9E6G9</accession>
<dbReference type="InterPro" id="IPR052421">
    <property type="entry name" value="PCW_Enzyme_Inhibitor"/>
</dbReference>
<evidence type="ECO:0000256" key="5">
    <source>
        <dbReference type="SAM" id="SignalP"/>
    </source>
</evidence>
<dbReference type="InterPro" id="IPR006501">
    <property type="entry name" value="Pectinesterase_inhib_dom"/>
</dbReference>
<dbReference type="AlphaFoldDB" id="A0AAN9E6G9"/>
<evidence type="ECO:0000259" key="6">
    <source>
        <dbReference type="SMART" id="SM00856"/>
    </source>
</evidence>
<sequence>MDFMTKTLLLIVSLSSLFLLSDAYRRSRIHAVHRDVISSDLLKFCEVTTNPNLCAQTIQPHFLDGVNLDPFKALEIEVEATLNETRRTLSIIEELLEKNNLNKSLRDSVKTCKDQYHSILDSIRETKEAIAQRNLIEAKFKFSAVISYQSTCKDQFENANNKCPFAEDNEIIFQLGGIALDIIATLARQEPAPPVPTTTSSQSSQSISVIGTIS</sequence>
<keyword evidence="1 5" id="KW-0732">Signal</keyword>
<evidence type="ECO:0000313" key="7">
    <source>
        <dbReference type="EMBL" id="KAK7246117.1"/>
    </source>
</evidence>
<feature type="chain" id="PRO_5042824994" description="Pectinesterase inhibitor domain-containing protein" evidence="5">
    <location>
        <begin position="24"/>
        <end position="214"/>
    </location>
</feature>
<dbReference type="Proteomes" id="UP001372338">
    <property type="component" value="Unassembled WGS sequence"/>
</dbReference>